<evidence type="ECO:0000313" key="3">
    <source>
        <dbReference type="Proteomes" id="UP000078544"/>
    </source>
</evidence>
<evidence type="ECO:0000256" key="1">
    <source>
        <dbReference type="SAM" id="MobiDB-lite"/>
    </source>
</evidence>
<feature type="region of interest" description="Disordered" evidence="1">
    <location>
        <begin position="29"/>
        <end position="67"/>
    </location>
</feature>
<feature type="region of interest" description="Disordered" evidence="1">
    <location>
        <begin position="264"/>
        <end position="364"/>
    </location>
</feature>
<dbReference type="EMBL" id="AZGY01000001">
    <property type="protein sequence ID" value="OAA33075.1"/>
    <property type="molecule type" value="Genomic_DNA"/>
</dbReference>
<evidence type="ECO:0000313" key="2">
    <source>
        <dbReference type="EMBL" id="OAA33075.1"/>
    </source>
</evidence>
<accession>A0A166RP57</accession>
<dbReference type="GO" id="GO:0003676">
    <property type="term" value="F:nucleic acid binding"/>
    <property type="evidence" value="ECO:0007669"/>
    <property type="project" value="InterPro"/>
</dbReference>
<feature type="compositionally biased region" description="Low complexity" evidence="1">
    <location>
        <begin position="350"/>
        <end position="364"/>
    </location>
</feature>
<dbReference type="Proteomes" id="UP000078544">
    <property type="component" value="Unassembled WGS sequence"/>
</dbReference>
<name>A0A166RP57_9HYPO</name>
<reference evidence="2 3" key="1">
    <citation type="journal article" date="2016" name="Genome Biol. Evol.">
        <title>Divergent and convergent evolution of fungal pathogenicity.</title>
        <authorList>
            <person name="Shang Y."/>
            <person name="Xiao G."/>
            <person name="Zheng P."/>
            <person name="Cen K."/>
            <person name="Zhan S."/>
            <person name="Wang C."/>
        </authorList>
    </citation>
    <scope>NUCLEOTIDE SEQUENCE [LARGE SCALE GENOMIC DNA]</scope>
    <source>
        <strain evidence="2 3">RCEF 2490</strain>
    </source>
</reference>
<feature type="compositionally biased region" description="Low complexity" evidence="1">
    <location>
        <begin position="54"/>
        <end position="66"/>
    </location>
</feature>
<dbReference type="InterPro" id="IPR012677">
    <property type="entry name" value="Nucleotide-bd_a/b_plait_sf"/>
</dbReference>
<sequence length="393" mass="42400">MKGIDYRNRALIAIDNNRTQSIFIKQLVEDQDCPRPPKKFRSQKSKPNHRGPRTRAPTRAPARAPAHASDVAFLLEPTRKIAMMNLGYDAGSGNPVLKGPNMLAAAPYYAPGSLTAATFVPAGPSRSGPKFGAFVPAGSQTASWARSETFIPQRGSRNYNTTPMGPRPRQLTPEEACKVIVTSIQTNTSARDVSKWVRHQIADYAAAITRLWVPSTRDKERIRGHAYILLSNASAADATVRILHQKPFHGRLVEARLTNEGVTCAEKSRHVNRRRRQQAPPPPPFSRHDRAAQPARLPGGRTKPAAQDQPLQTTRASTDQTARSRKPQPASTTVTPPKAKDDDDTPPVPAAAAPAAAPAAATTAAPAVVTITGPVIACGSFHPPMAMTADRSF</sequence>
<dbReference type="OrthoDB" id="610462at2759"/>
<protein>
    <submittedName>
        <fullName evidence="2">Nucleotide-binding, alpha-beta plait</fullName>
    </submittedName>
</protein>
<feature type="compositionally biased region" description="Polar residues" evidence="1">
    <location>
        <begin position="309"/>
        <end position="321"/>
    </location>
</feature>
<dbReference type="Gene3D" id="3.30.70.330">
    <property type="match status" value="1"/>
</dbReference>
<feature type="compositionally biased region" description="Basic residues" evidence="1">
    <location>
        <begin position="36"/>
        <end position="53"/>
    </location>
</feature>
<gene>
    <name evidence="2" type="ORF">AAL_00540</name>
</gene>
<dbReference type="InterPro" id="IPR035979">
    <property type="entry name" value="RBD_domain_sf"/>
</dbReference>
<organism evidence="2 3">
    <name type="scientific">Moelleriella libera RCEF 2490</name>
    <dbReference type="NCBI Taxonomy" id="1081109"/>
    <lineage>
        <taxon>Eukaryota</taxon>
        <taxon>Fungi</taxon>
        <taxon>Dikarya</taxon>
        <taxon>Ascomycota</taxon>
        <taxon>Pezizomycotina</taxon>
        <taxon>Sordariomycetes</taxon>
        <taxon>Hypocreomycetidae</taxon>
        <taxon>Hypocreales</taxon>
        <taxon>Clavicipitaceae</taxon>
        <taxon>Moelleriella</taxon>
    </lineage>
</organism>
<dbReference type="SUPFAM" id="SSF54928">
    <property type="entry name" value="RNA-binding domain, RBD"/>
    <property type="match status" value="1"/>
</dbReference>
<comment type="caution">
    <text evidence="2">The sequence shown here is derived from an EMBL/GenBank/DDBJ whole genome shotgun (WGS) entry which is preliminary data.</text>
</comment>
<keyword evidence="3" id="KW-1185">Reference proteome</keyword>
<proteinExistence type="predicted"/>
<dbReference type="STRING" id="1081109.A0A166RP57"/>
<dbReference type="AlphaFoldDB" id="A0A166RP57"/>